<accession>A0ABC8XYN8</accession>
<dbReference type="EMBL" id="OZ075125">
    <property type="protein sequence ID" value="CAL4933154.1"/>
    <property type="molecule type" value="Genomic_DNA"/>
</dbReference>
<proteinExistence type="predicted"/>
<keyword evidence="2" id="KW-1185">Reference proteome</keyword>
<name>A0ABC8XYN8_9POAL</name>
<dbReference type="Proteomes" id="UP001497457">
    <property type="component" value="Chromosome 15b"/>
</dbReference>
<dbReference type="AlphaFoldDB" id="A0ABC8XYN8"/>
<evidence type="ECO:0000313" key="2">
    <source>
        <dbReference type="Proteomes" id="UP001497457"/>
    </source>
</evidence>
<reference evidence="1 2" key="2">
    <citation type="submission" date="2024-10" db="EMBL/GenBank/DDBJ databases">
        <authorList>
            <person name="Ryan C."/>
        </authorList>
    </citation>
    <scope>NUCLEOTIDE SEQUENCE [LARGE SCALE GENOMIC DNA]</scope>
</reference>
<protein>
    <submittedName>
        <fullName evidence="1">Uncharacterized protein</fullName>
    </submittedName>
</protein>
<evidence type="ECO:0000313" key="1">
    <source>
        <dbReference type="EMBL" id="CAL4933154.1"/>
    </source>
</evidence>
<gene>
    <name evidence="1" type="ORF">URODEC1_LOCUS27979</name>
</gene>
<sequence>MATSMTSTHEYFYGRCKAPPILSSMAALKCYCLSSTATIVQRRKSSRTLMIRASMDACSSSESKKSLKSASFTGKVNSNKVYEDKNMGILCYTDENGELVCEGLDEGPRLTWQDMEKLNMEKKEKHQGGQRQSTLPIAGGIDWSSLLAAVSLGKN</sequence>
<reference evidence="2" key="1">
    <citation type="submission" date="2024-06" db="EMBL/GenBank/DDBJ databases">
        <authorList>
            <person name="Ryan C."/>
        </authorList>
    </citation>
    <scope>NUCLEOTIDE SEQUENCE [LARGE SCALE GENOMIC DNA]</scope>
</reference>
<organism evidence="1 2">
    <name type="scientific">Urochloa decumbens</name>
    <dbReference type="NCBI Taxonomy" id="240449"/>
    <lineage>
        <taxon>Eukaryota</taxon>
        <taxon>Viridiplantae</taxon>
        <taxon>Streptophyta</taxon>
        <taxon>Embryophyta</taxon>
        <taxon>Tracheophyta</taxon>
        <taxon>Spermatophyta</taxon>
        <taxon>Magnoliopsida</taxon>
        <taxon>Liliopsida</taxon>
        <taxon>Poales</taxon>
        <taxon>Poaceae</taxon>
        <taxon>PACMAD clade</taxon>
        <taxon>Panicoideae</taxon>
        <taxon>Panicodae</taxon>
        <taxon>Paniceae</taxon>
        <taxon>Melinidinae</taxon>
        <taxon>Urochloa</taxon>
    </lineage>
</organism>
<dbReference type="PANTHER" id="PTHR34206">
    <property type="entry name" value="OS06G0193300 PROTEIN"/>
    <property type="match status" value="1"/>
</dbReference>
<dbReference type="PANTHER" id="PTHR34206:SF1">
    <property type="entry name" value="OS10G0390701 PROTEIN"/>
    <property type="match status" value="1"/>
</dbReference>